<name>A0A927F9V1_9BACT</name>
<accession>A0A927F9V1</accession>
<evidence type="ECO:0000313" key="1">
    <source>
        <dbReference type="EMBL" id="MBD5781157.1"/>
    </source>
</evidence>
<dbReference type="InterPro" id="IPR015422">
    <property type="entry name" value="PyrdxlP-dep_Trfase_small"/>
</dbReference>
<dbReference type="Proteomes" id="UP000622317">
    <property type="component" value="Unassembled WGS sequence"/>
</dbReference>
<dbReference type="AlphaFoldDB" id="A0A927F9V1"/>
<keyword evidence="2" id="KW-1185">Reference proteome</keyword>
<reference evidence="1" key="1">
    <citation type="submission" date="2020-09" db="EMBL/GenBank/DDBJ databases">
        <title>Pelagicoccus enzymogenes sp. nov. with an EPS production, isolated from marine sediment.</title>
        <authorList>
            <person name="Feng X."/>
        </authorList>
    </citation>
    <scope>NUCLEOTIDE SEQUENCE</scope>
    <source>
        <strain evidence="1">NFK12</strain>
    </source>
</reference>
<gene>
    <name evidence="1" type="ORF">IEN85_16780</name>
</gene>
<dbReference type="RefSeq" id="WP_191618258.1">
    <property type="nucleotide sequence ID" value="NZ_JACYFG010000040.1"/>
</dbReference>
<sequence>MVHISEAYKPQPAIDPRLQPQAAERQLLEQLWHAGRLQRHLAALERFYREKRDEFMQLLDTTSDNEEIIQIAKYLVAQNGIVDRLAETLDQIKEIESEIWIQGEVGNHDREKIAQEWTLRHARAWREWRIKEYLYAVEHMEAQLAECLQQAS</sequence>
<evidence type="ECO:0000313" key="2">
    <source>
        <dbReference type="Proteomes" id="UP000622317"/>
    </source>
</evidence>
<dbReference type="Gene3D" id="3.90.1150.10">
    <property type="entry name" value="Aspartate Aminotransferase, domain 1"/>
    <property type="match status" value="1"/>
</dbReference>
<comment type="caution">
    <text evidence="1">The sequence shown here is derived from an EMBL/GenBank/DDBJ whole genome shotgun (WGS) entry which is preliminary data.</text>
</comment>
<organism evidence="1 2">
    <name type="scientific">Pelagicoccus enzymogenes</name>
    <dbReference type="NCBI Taxonomy" id="2773457"/>
    <lineage>
        <taxon>Bacteria</taxon>
        <taxon>Pseudomonadati</taxon>
        <taxon>Verrucomicrobiota</taxon>
        <taxon>Opitutia</taxon>
        <taxon>Puniceicoccales</taxon>
        <taxon>Pelagicoccaceae</taxon>
        <taxon>Pelagicoccus</taxon>
    </lineage>
</organism>
<proteinExistence type="predicted"/>
<protein>
    <submittedName>
        <fullName evidence="1">Uncharacterized protein</fullName>
    </submittedName>
</protein>
<dbReference type="EMBL" id="JACYFG010000040">
    <property type="protein sequence ID" value="MBD5781157.1"/>
    <property type="molecule type" value="Genomic_DNA"/>
</dbReference>